<protein>
    <recommendedName>
        <fullName evidence="3">Sigma-70-like protein</fullName>
    </recommendedName>
</protein>
<organism evidence="1 2">
    <name type="scientific">Thermomonospora umbrina</name>
    <dbReference type="NCBI Taxonomy" id="111806"/>
    <lineage>
        <taxon>Bacteria</taxon>
        <taxon>Bacillati</taxon>
        <taxon>Actinomycetota</taxon>
        <taxon>Actinomycetes</taxon>
        <taxon>Streptosporangiales</taxon>
        <taxon>Thermomonosporaceae</taxon>
        <taxon>Thermomonospora</taxon>
    </lineage>
</organism>
<evidence type="ECO:0000313" key="2">
    <source>
        <dbReference type="Proteomes" id="UP000256661"/>
    </source>
</evidence>
<comment type="caution">
    <text evidence="1">The sequence shown here is derived from an EMBL/GenBank/DDBJ whole genome shotgun (WGS) entry which is preliminary data.</text>
</comment>
<gene>
    <name evidence="1" type="ORF">DFJ69_2221</name>
</gene>
<reference evidence="1 2" key="1">
    <citation type="submission" date="2018-08" db="EMBL/GenBank/DDBJ databases">
        <title>Sequencing the genomes of 1000 actinobacteria strains.</title>
        <authorList>
            <person name="Klenk H.-P."/>
        </authorList>
    </citation>
    <scope>NUCLEOTIDE SEQUENCE [LARGE SCALE GENOMIC DNA]</scope>
    <source>
        <strain evidence="1 2">DSM 43927</strain>
    </source>
</reference>
<dbReference type="EMBL" id="QTTT01000001">
    <property type="protein sequence ID" value="REE96774.1"/>
    <property type="molecule type" value="Genomic_DNA"/>
</dbReference>
<evidence type="ECO:0008006" key="3">
    <source>
        <dbReference type="Google" id="ProtNLM"/>
    </source>
</evidence>
<dbReference type="AlphaFoldDB" id="A0A3D9SW15"/>
<dbReference type="Gene3D" id="1.10.10.60">
    <property type="entry name" value="Homeodomain-like"/>
    <property type="match status" value="1"/>
</dbReference>
<dbReference type="OrthoDB" id="3731619at2"/>
<proteinExistence type="predicted"/>
<keyword evidence="2" id="KW-1185">Reference proteome</keyword>
<name>A0A3D9SW15_9ACTN</name>
<sequence>MGKTYTVRAKRWKKGWELHIEGLGVTQVKKLTDAEAVARDYIALDLDASPQSFDLELAPDVGEDLNKEMRAARNAIDALAAAQLDAAASSRAVARRLRNEGLTGREIAVALRISPQRVSQLLKEGRSG</sequence>
<accession>A0A3D9SW15</accession>
<dbReference type="Proteomes" id="UP000256661">
    <property type="component" value="Unassembled WGS sequence"/>
</dbReference>
<dbReference type="RefSeq" id="WP_116022369.1">
    <property type="nucleotide sequence ID" value="NZ_QTTT01000001.1"/>
</dbReference>
<evidence type="ECO:0000313" key="1">
    <source>
        <dbReference type="EMBL" id="REE96774.1"/>
    </source>
</evidence>